<dbReference type="Gene3D" id="3.90.550.10">
    <property type="entry name" value="Spore Coat Polysaccharide Biosynthesis Protein SpsA, Chain A"/>
    <property type="match status" value="1"/>
</dbReference>
<name>A0ABT2SZX4_9FIRM</name>
<dbReference type="PANTHER" id="PTHR22916:SF51">
    <property type="entry name" value="GLYCOSYLTRANSFERASE EPSH-RELATED"/>
    <property type="match status" value="1"/>
</dbReference>
<dbReference type="EC" id="2.4.-.-" evidence="4"/>
<keyword evidence="2 4" id="KW-0808">Transferase</keyword>
<evidence type="ECO:0000256" key="1">
    <source>
        <dbReference type="ARBA" id="ARBA00022676"/>
    </source>
</evidence>
<dbReference type="Proteomes" id="UP001652432">
    <property type="component" value="Unassembled WGS sequence"/>
</dbReference>
<comment type="caution">
    <text evidence="4">The sequence shown here is derived from an EMBL/GenBank/DDBJ whole genome shotgun (WGS) entry which is preliminary data.</text>
</comment>
<accession>A0ABT2SZX4</accession>
<dbReference type="PANTHER" id="PTHR22916">
    <property type="entry name" value="GLYCOSYLTRANSFERASE"/>
    <property type="match status" value="1"/>
</dbReference>
<dbReference type="CDD" id="cd00761">
    <property type="entry name" value="Glyco_tranf_GTA_type"/>
    <property type="match status" value="1"/>
</dbReference>
<dbReference type="Pfam" id="PF00535">
    <property type="entry name" value="Glycos_transf_2"/>
    <property type="match status" value="1"/>
</dbReference>
<protein>
    <submittedName>
        <fullName evidence="4">Glycosyltransferase</fullName>
        <ecNumber evidence="4">2.4.-.-</ecNumber>
    </submittedName>
</protein>
<evidence type="ECO:0000313" key="5">
    <source>
        <dbReference type="Proteomes" id="UP001652432"/>
    </source>
</evidence>
<evidence type="ECO:0000256" key="2">
    <source>
        <dbReference type="ARBA" id="ARBA00022679"/>
    </source>
</evidence>
<feature type="domain" description="Glycosyltransferase 2-like" evidence="3">
    <location>
        <begin position="9"/>
        <end position="143"/>
    </location>
</feature>
<dbReference type="SUPFAM" id="SSF53448">
    <property type="entry name" value="Nucleotide-diphospho-sugar transferases"/>
    <property type="match status" value="1"/>
</dbReference>
<dbReference type="RefSeq" id="WP_118797310.1">
    <property type="nucleotide sequence ID" value="NZ_JAOQKJ010000001.1"/>
</dbReference>
<dbReference type="InterPro" id="IPR001173">
    <property type="entry name" value="Glyco_trans_2-like"/>
</dbReference>
<evidence type="ECO:0000259" key="3">
    <source>
        <dbReference type="Pfam" id="PF00535"/>
    </source>
</evidence>
<sequence length="337" mass="39516">MYQSELLISVIVTAYNIEKYLPRCLDSLIAQTYQRLEIIVVDDGSTDRTGQICDRYAAECPRISVIHKENGGPSAARNAGVKIAKGDYIGYVDGDDWVEPDMYEEMLRACTDLQVPVAICTYRQVGEGAEKIHPTGNVMLLDRNRALEVYICDQEQYHIYPSVWSKLFRRDIIENISFREGRKSEDIMYTTMALVQAESCAFLDTPYYNYMVDRQGSIMNERLHERRFQDEIPFWREQESYLAEHGFTELADKSYYYFCKRMLYYFLDFKTRGMKESARRIAEMLTGEKKRIREIYRSSYVAKGDRARMALFLKSPEIYYDVVKLYDRVVIPMRSKA</sequence>
<organism evidence="4 5">
    <name type="scientific">Suilimivivens aceti</name>
    <dbReference type="NCBI Taxonomy" id="2981774"/>
    <lineage>
        <taxon>Bacteria</taxon>
        <taxon>Bacillati</taxon>
        <taxon>Bacillota</taxon>
        <taxon>Clostridia</taxon>
        <taxon>Lachnospirales</taxon>
        <taxon>Lachnospiraceae</taxon>
        <taxon>Suilimivivens</taxon>
    </lineage>
</organism>
<evidence type="ECO:0000313" key="4">
    <source>
        <dbReference type="EMBL" id="MCU6743109.1"/>
    </source>
</evidence>
<gene>
    <name evidence="4" type="ORF">OCV77_01080</name>
</gene>
<dbReference type="EMBL" id="JAOQKJ010000001">
    <property type="protein sequence ID" value="MCU6743109.1"/>
    <property type="molecule type" value="Genomic_DNA"/>
</dbReference>
<dbReference type="InterPro" id="IPR029044">
    <property type="entry name" value="Nucleotide-diphossugar_trans"/>
</dbReference>
<dbReference type="GO" id="GO:0016757">
    <property type="term" value="F:glycosyltransferase activity"/>
    <property type="evidence" value="ECO:0007669"/>
    <property type="project" value="UniProtKB-KW"/>
</dbReference>
<proteinExistence type="predicted"/>
<reference evidence="4 5" key="1">
    <citation type="journal article" date="2021" name="ISME Commun">
        <title>Automated analysis of genomic sequences facilitates high-throughput and comprehensive description of bacteria.</title>
        <authorList>
            <person name="Hitch T.C.A."/>
        </authorList>
    </citation>
    <scope>NUCLEOTIDE SEQUENCE [LARGE SCALE GENOMIC DNA]</scope>
    <source>
        <strain evidence="4 5">Sanger_18</strain>
    </source>
</reference>
<keyword evidence="5" id="KW-1185">Reference proteome</keyword>
<keyword evidence="1 4" id="KW-0328">Glycosyltransferase</keyword>